<evidence type="ECO:0000256" key="1">
    <source>
        <dbReference type="SAM" id="MobiDB-lite"/>
    </source>
</evidence>
<sequence length="87" mass="10082">MSHDTPQPTVPTTNDGRELPLEVSHREMSDAYDNGAATTLSDRSTDFVYYRQAWWIADLTGWLRITDHLTVARLERHARWANPNWAQ</sequence>
<accession>A0ABN3NHK7</accession>
<feature type="region of interest" description="Disordered" evidence="1">
    <location>
        <begin position="1"/>
        <end position="28"/>
    </location>
</feature>
<reference evidence="2 3" key="1">
    <citation type="journal article" date="2019" name="Int. J. Syst. Evol. Microbiol.">
        <title>The Global Catalogue of Microorganisms (GCM) 10K type strain sequencing project: providing services to taxonomists for standard genome sequencing and annotation.</title>
        <authorList>
            <consortium name="The Broad Institute Genomics Platform"/>
            <consortium name="The Broad Institute Genome Sequencing Center for Infectious Disease"/>
            <person name="Wu L."/>
            <person name="Ma J."/>
        </authorList>
    </citation>
    <scope>NUCLEOTIDE SEQUENCE [LARGE SCALE GENOMIC DNA]</scope>
    <source>
        <strain evidence="2 3">JCM 3367</strain>
    </source>
</reference>
<protein>
    <submittedName>
        <fullName evidence="2">Uncharacterized protein</fullName>
    </submittedName>
</protein>
<evidence type="ECO:0000313" key="2">
    <source>
        <dbReference type="EMBL" id="GAA2522525.1"/>
    </source>
</evidence>
<name>A0ABN3NHK7_9ACTN</name>
<organism evidence="2 3">
    <name type="scientific">Pilimelia columellifera subsp. columellifera</name>
    <dbReference type="NCBI Taxonomy" id="706583"/>
    <lineage>
        <taxon>Bacteria</taxon>
        <taxon>Bacillati</taxon>
        <taxon>Actinomycetota</taxon>
        <taxon>Actinomycetes</taxon>
        <taxon>Micromonosporales</taxon>
        <taxon>Micromonosporaceae</taxon>
        <taxon>Pilimelia</taxon>
    </lineage>
</organism>
<gene>
    <name evidence="2" type="ORF">GCM10010201_20720</name>
</gene>
<feature type="compositionally biased region" description="Polar residues" evidence="1">
    <location>
        <begin position="1"/>
        <end position="14"/>
    </location>
</feature>
<dbReference type="EMBL" id="BAAARY010000008">
    <property type="protein sequence ID" value="GAA2522525.1"/>
    <property type="molecule type" value="Genomic_DNA"/>
</dbReference>
<proteinExistence type="predicted"/>
<evidence type="ECO:0000313" key="3">
    <source>
        <dbReference type="Proteomes" id="UP001499978"/>
    </source>
</evidence>
<dbReference type="Proteomes" id="UP001499978">
    <property type="component" value="Unassembled WGS sequence"/>
</dbReference>
<feature type="compositionally biased region" description="Basic and acidic residues" evidence="1">
    <location>
        <begin position="15"/>
        <end position="28"/>
    </location>
</feature>
<comment type="caution">
    <text evidence="2">The sequence shown here is derived from an EMBL/GenBank/DDBJ whole genome shotgun (WGS) entry which is preliminary data.</text>
</comment>
<keyword evidence="3" id="KW-1185">Reference proteome</keyword>
<dbReference type="RefSeq" id="WP_344171695.1">
    <property type="nucleotide sequence ID" value="NZ_BAAARY010000008.1"/>
</dbReference>